<dbReference type="InterPro" id="IPR038673">
    <property type="entry name" value="OprB_sf"/>
</dbReference>
<name>A0A1E5T0Y3_9BACT</name>
<organism evidence="3 4">
    <name type="scientific">Roseivirga misakiensis</name>
    <dbReference type="NCBI Taxonomy" id="1563681"/>
    <lineage>
        <taxon>Bacteria</taxon>
        <taxon>Pseudomonadati</taxon>
        <taxon>Bacteroidota</taxon>
        <taxon>Cytophagia</taxon>
        <taxon>Cytophagales</taxon>
        <taxon>Roseivirgaceae</taxon>
        <taxon>Roseivirga</taxon>
    </lineage>
</organism>
<comment type="similarity">
    <text evidence="1 2">Belongs to the OprB family.</text>
</comment>
<accession>A0A1E5T0Y3</accession>
<dbReference type="InterPro" id="IPR007049">
    <property type="entry name" value="Carb-sel_porin_OprB"/>
</dbReference>
<dbReference type="PANTHER" id="PTHR37944">
    <property type="entry name" value="PORIN B"/>
    <property type="match status" value="1"/>
</dbReference>
<gene>
    <name evidence="3" type="ORF">BFP71_16625</name>
</gene>
<reference evidence="3 4" key="1">
    <citation type="submission" date="2016-08" db="EMBL/GenBank/DDBJ databases">
        <title>Draft genome of Fabibacter sp. strain SK-8.</title>
        <authorList>
            <person name="Wong S.-K."/>
            <person name="Hamasaki K."/>
            <person name="Yoshizawa S."/>
        </authorList>
    </citation>
    <scope>NUCLEOTIDE SEQUENCE [LARGE SCALE GENOMIC DNA]</scope>
    <source>
        <strain evidence="3 4">SK-8</strain>
    </source>
</reference>
<dbReference type="Gene3D" id="2.40.160.180">
    <property type="entry name" value="Carbohydrate-selective porin OprB"/>
    <property type="match status" value="1"/>
</dbReference>
<dbReference type="GO" id="GO:0008643">
    <property type="term" value="P:carbohydrate transport"/>
    <property type="evidence" value="ECO:0007669"/>
    <property type="project" value="InterPro"/>
</dbReference>
<evidence type="ECO:0008006" key="5">
    <source>
        <dbReference type="Google" id="ProtNLM"/>
    </source>
</evidence>
<dbReference type="Proteomes" id="UP000095552">
    <property type="component" value="Unassembled WGS sequence"/>
</dbReference>
<dbReference type="EMBL" id="MDGQ01000005">
    <property type="protein sequence ID" value="OEK05043.1"/>
    <property type="molecule type" value="Genomic_DNA"/>
</dbReference>
<sequence>MIKGLRLNGFLLLLYPILFLRVAEAQTLEFNNATVYQTEILFHTSKNPGDDFHFLGWLLNSSELRLSQNHRFQVDLSLTHGQEPSADIVGDLQTFSNLEAGFSYGFYEAYYQFEHDDFWIKIGQQDINTDFLVSESGALFTHSSFGIDPVATINMPAPTYPATALAITSHLQLNENLGLLLGVFDGQFANPKNDFIGINWSIDKNDGLIYIIEPELSLFKGKMKQKIGYYHHSGLFTDLSGSGLRRGLSAFYLVTDLNILKREEKEINLFLQFDRSTKAVSDLKHYFGFGLKFNNLIQSRELNELGIGIGHAALNTRFSSVSTEYDIQNETFLELNYKHQLKKWLSIQPYFQWINIDRIARPNVDPIILAFRAHIEL</sequence>
<dbReference type="PANTHER" id="PTHR37944:SF1">
    <property type="entry name" value="PORIN B"/>
    <property type="match status" value="1"/>
</dbReference>
<evidence type="ECO:0000313" key="4">
    <source>
        <dbReference type="Proteomes" id="UP000095552"/>
    </source>
</evidence>
<comment type="caution">
    <text evidence="3">The sequence shown here is derived from an EMBL/GenBank/DDBJ whole genome shotgun (WGS) entry which is preliminary data.</text>
</comment>
<dbReference type="STRING" id="1563681.BFP71_16625"/>
<evidence type="ECO:0000256" key="2">
    <source>
        <dbReference type="RuleBase" id="RU363072"/>
    </source>
</evidence>
<protein>
    <recommendedName>
        <fullName evidence="5">Porin</fullName>
    </recommendedName>
</protein>
<dbReference type="RefSeq" id="WP_069836547.1">
    <property type="nucleotide sequence ID" value="NZ_MDGQ01000005.1"/>
</dbReference>
<dbReference type="OrthoDB" id="545475at2"/>
<dbReference type="AlphaFoldDB" id="A0A1E5T0Y3"/>
<dbReference type="GO" id="GO:0016020">
    <property type="term" value="C:membrane"/>
    <property type="evidence" value="ECO:0007669"/>
    <property type="project" value="InterPro"/>
</dbReference>
<evidence type="ECO:0000256" key="1">
    <source>
        <dbReference type="ARBA" id="ARBA00008769"/>
    </source>
</evidence>
<evidence type="ECO:0000313" key="3">
    <source>
        <dbReference type="EMBL" id="OEK05043.1"/>
    </source>
</evidence>
<keyword evidence="4" id="KW-1185">Reference proteome</keyword>
<dbReference type="GO" id="GO:0015288">
    <property type="term" value="F:porin activity"/>
    <property type="evidence" value="ECO:0007669"/>
    <property type="project" value="InterPro"/>
</dbReference>
<proteinExistence type="inferred from homology"/>
<dbReference type="Pfam" id="PF04966">
    <property type="entry name" value="OprB"/>
    <property type="match status" value="1"/>
</dbReference>
<dbReference type="InterPro" id="IPR052932">
    <property type="entry name" value="OprB_Porin"/>
</dbReference>